<comment type="caution">
    <text evidence="1">The sequence shown here is derived from an EMBL/GenBank/DDBJ whole genome shotgun (WGS) entry which is preliminary data.</text>
</comment>
<protein>
    <submittedName>
        <fullName evidence="1">Uncharacterized protein</fullName>
    </submittedName>
</protein>
<organism evidence="1 2">
    <name type="scientific">Fibrisoma montanum</name>
    <dbReference type="NCBI Taxonomy" id="2305895"/>
    <lineage>
        <taxon>Bacteria</taxon>
        <taxon>Pseudomonadati</taxon>
        <taxon>Bacteroidota</taxon>
        <taxon>Cytophagia</taxon>
        <taxon>Cytophagales</taxon>
        <taxon>Spirosomataceae</taxon>
        <taxon>Fibrisoma</taxon>
    </lineage>
</organism>
<accession>A0A418M5Z6</accession>
<evidence type="ECO:0000313" key="1">
    <source>
        <dbReference type="EMBL" id="RIV21347.1"/>
    </source>
</evidence>
<keyword evidence="2" id="KW-1185">Reference proteome</keyword>
<gene>
    <name evidence="1" type="ORF">DYU11_18245</name>
</gene>
<evidence type="ECO:0000313" key="2">
    <source>
        <dbReference type="Proteomes" id="UP000283523"/>
    </source>
</evidence>
<proteinExistence type="predicted"/>
<dbReference type="Proteomes" id="UP000283523">
    <property type="component" value="Unassembled WGS sequence"/>
</dbReference>
<dbReference type="RefSeq" id="WP_119669141.1">
    <property type="nucleotide sequence ID" value="NZ_QXED01000005.1"/>
</dbReference>
<dbReference type="EMBL" id="QXED01000005">
    <property type="protein sequence ID" value="RIV21347.1"/>
    <property type="molecule type" value="Genomic_DNA"/>
</dbReference>
<name>A0A418M5Z6_9BACT</name>
<sequence length="132" mass="14920">MSKTITVGTLDNVTCKVRFEVSVDAKPSDFQAYLQRKTPCFAHFASAFRLQAPEYHYFIGNEQADDLVGILPDELGKREFTLIVETQRLLTSDQAYQLAVAANSFTKYWEETGVARNRRLLVEADGIPVQLD</sequence>
<reference evidence="1 2" key="1">
    <citation type="submission" date="2018-08" db="EMBL/GenBank/DDBJ databases">
        <title>Fibrisoma montanum sp. nov., isolated from Danxia mountain soil.</title>
        <authorList>
            <person name="Huang Y."/>
        </authorList>
    </citation>
    <scope>NUCLEOTIDE SEQUENCE [LARGE SCALE GENOMIC DNA]</scope>
    <source>
        <strain evidence="1 2">HYT19</strain>
    </source>
</reference>
<dbReference type="AlphaFoldDB" id="A0A418M5Z6"/>